<evidence type="ECO:0000313" key="3">
    <source>
        <dbReference type="EMBL" id="EON75389.1"/>
    </source>
</evidence>
<evidence type="ECO:0000313" key="4">
    <source>
        <dbReference type="Proteomes" id="UP000013909"/>
    </source>
</evidence>
<dbReference type="AlphaFoldDB" id="R7ZMZ2"/>
<keyword evidence="1" id="KW-0812">Transmembrane</keyword>
<feature type="transmembrane region" description="Helical" evidence="1">
    <location>
        <begin position="185"/>
        <end position="206"/>
    </location>
</feature>
<dbReference type="Pfam" id="PF12729">
    <property type="entry name" value="4HB_MCP_1"/>
    <property type="match status" value="1"/>
</dbReference>
<keyword evidence="1" id="KW-0472">Membrane</keyword>
<keyword evidence="1" id="KW-1133">Transmembrane helix</keyword>
<dbReference type="EMBL" id="AQHR01000107">
    <property type="protein sequence ID" value="EON75389.1"/>
    <property type="molecule type" value="Genomic_DNA"/>
</dbReference>
<gene>
    <name evidence="3" type="ORF">ADIS_4093</name>
</gene>
<sequence length="219" mass="25818">MKESKFIRFKIKMAIALSAVLFLIFIKSIIDKQNVEELEEAFISVYDDRLVVQEHIFSITEMVFRMRLLVSECASMEEYLDVKDEVIEYHNQILAVIGDFEMTKLTPKEAEYLEEFKDLITNKLEIQTYFDTDKSENLDFEMTVDRFNADFERVLTDLRELSNIQLEEGAKLTVRSYEIKARSDIWLTFEYAVLFILFILIVILVFTSKSIKQKSQVNP</sequence>
<dbReference type="Proteomes" id="UP000013909">
    <property type="component" value="Unassembled WGS sequence"/>
</dbReference>
<dbReference type="RefSeq" id="WP_010856220.1">
    <property type="nucleotide sequence ID" value="NZ_AQHR01000107.1"/>
</dbReference>
<protein>
    <recommendedName>
        <fullName evidence="2">Chemotaxis methyl-accepting receptor HlyB-like 4HB MCP domain-containing protein</fullName>
    </recommendedName>
</protein>
<name>R7ZMZ2_9BACT</name>
<feature type="domain" description="Chemotaxis methyl-accepting receptor HlyB-like 4HB MCP" evidence="2">
    <location>
        <begin position="11"/>
        <end position="172"/>
    </location>
</feature>
<dbReference type="InterPro" id="IPR024478">
    <property type="entry name" value="HlyB_4HB_MCP"/>
</dbReference>
<evidence type="ECO:0000259" key="2">
    <source>
        <dbReference type="Pfam" id="PF12729"/>
    </source>
</evidence>
<dbReference type="STRING" id="1232681.ADIS_4093"/>
<comment type="caution">
    <text evidence="3">The sequence shown here is derived from an EMBL/GenBank/DDBJ whole genome shotgun (WGS) entry which is preliminary data.</text>
</comment>
<keyword evidence="4" id="KW-1185">Reference proteome</keyword>
<reference evidence="3 4" key="1">
    <citation type="submission" date="2013-02" db="EMBL/GenBank/DDBJ databases">
        <title>A novel strain isolated from Lonar lake, Maharashtra, India.</title>
        <authorList>
            <person name="Singh A."/>
        </authorList>
    </citation>
    <scope>NUCLEOTIDE SEQUENCE [LARGE SCALE GENOMIC DNA]</scope>
    <source>
        <strain evidence="3 4">AK24</strain>
    </source>
</reference>
<accession>R7ZMZ2</accession>
<proteinExistence type="predicted"/>
<organism evidence="3 4">
    <name type="scientific">Lunatimonas lonarensis</name>
    <dbReference type="NCBI Taxonomy" id="1232681"/>
    <lineage>
        <taxon>Bacteria</taxon>
        <taxon>Pseudomonadati</taxon>
        <taxon>Bacteroidota</taxon>
        <taxon>Cytophagia</taxon>
        <taxon>Cytophagales</taxon>
        <taxon>Cyclobacteriaceae</taxon>
    </lineage>
</organism>
<evidence type="ECO:0000256" key="1">
    <source>
        <dbReference type="SAM" id="Phobius"/>
    </source>
</evidence>
<dbReference type="OrthoDB" id="1438991at2"/>